<evidence type="ECO:0000256" key="3">
    <source>
        <dbReference type="SAM" id="Phobius"/>
    </source>
</evidence>
<organism evidence="5 6">
    <name type="scientific">Kitasatospora nipponensis</name>
    <dbReference type="NCBI Taxonomy" id="258049"/>
    <lineage>
        <taxon>Bacteria</taxon>
        <taxon>Bacillati</taxon>
        <taxon>Actinomycetota</taxon>
        <taxon>Actinomycetes</taxon>
        <taxon>Kitasatosporales</taxon>
        <taxon>Streptomycetaceae</taxon>
        <taxon>Kitasatospora</taxon>
    </lineage>
</organism>
<feature type="region of interest" description="Disordered" evidence="2">
    <location>
        <begin position="307"/>
        <end position="338"/>
    </location>
</feature>
<proteinExistence type="inferred from homology"/>
<evidence type="ECO:0000313" key="6">
    <source>
        <dbReference type="Proteomes" id="UP001500037"/>
    </source>
</evidence>
<keyword evidence="3" id="KW-0812">Transmembrane</keyword>
<feature type="transmembrane region" description="Helical" evidence="3">
    <location>
        <begin position="255"/>
        <end position="273"/>
    </location>
</feature>
<feature type="transmembrane region" description="Helical" evidence="3">
    <location>
        <begin position="136"/>
        <end position="155"/>
    </location>
</feature>
<feature type="compositionally biased region" description="Basic residues" evidence="2">
    <location>
        <begin position="328"/>
        <end position="338"/>
    </location>
</feature>
<dbReference type="Proteomes" id="UP001500037">
    <property type="component" value="Unassembled WGS sequence"/>
</dbReference>
<sequence>MANRIPAARGALSAGAATLAAGSSAAVSPLISHFPLLAGQFWRYLVAALVLLALCRRGRDQRASSRSWGVLTVRQWGRILLLAATGMAGFNLCLLHAVRGADPAAVGTVVGASPVLLALLGPVLDPLTDRRRPHSRLLGAAVLVSVGLAVARSAGSATPTGLLWAAGALGCECCFSLLAVELLALLGPLRLSALACLATALLTGAGALAVEGRAALRLPGGAELPALAYLALVVTSLAFVLWYSAVELLGVERTGLFVGLLPLGALLAGPLLGTAELTAPGVLGALLVAAAVVWGVTAPRAERAVAGDRSGARAGARSGDLPGDRTRPQGRRRHPAGL</sequence>
<dbReference type="Pfam" id="PF00892">
    <property type="entry name" value="EamA"/>
    <property type="match status" value="1"/>
</dbReference>
<dbReference type="InterPro" id="IPR037185">
    <property type="entry name" value="EmrE-like"/>
</dbReference>
<feature type="transmembrane region" description="Helical" evidence="3">
    <location>
        <begin position="279"/>
        <end position="297"/>
    </location>
</feature>
<feature type="transmembrane region" description="Helical" evidence="3">
    <location>
        <begin position="104"/>
        <end position="124"/>
    </location>
</feature>
<feature type="domain" description="EamA" evidence="4">
    <location>
        <begin position="13"/>
        <end position="124"/>
    </location>
</feature>
<protein>
    <recommendedName>
        <fullName evidence="4">EamA domain-containing protein</fullName>
    </recommendedName>
</protein>
<feature type="transmembrane region" description="Helical" evidence="3">
    <location>
        <begin position="161"/>
        <end position="184"/>
    </location>
</feature>
<name>A0ABN1WHT8_9ACTN</name>
<dbReference type="InterPro" id="IPR000620">
    <property type="entry name" value="EamA_dom"/>
</dbReference>
<reference evidence="5 6" key="1">
    <citation type="journal article" date="2019" name="Int. J. Syst. Evol. Microbiol.">
        <title>The Global Catalogue of Microorganisms (GCM) 10K type strain sequencing project: providing services to taxonomists for standard genome sequencing and annotation.</title>
        <authorList>
            <consortium name="The Broad Institute Genomics Platform"/>
            <consortium name="The Broad Institute Genome Sequencing Center for Infectious Disease"/>
            <person name="Wu L."/>
            <person name="Ma J."/>
        </authorList>
    </citation>
    <scope>NUCLEOTIDE SEQUENCE [LARGE SCALE GENOMIC DNA]</scope>
    <source>
        <strain evidence="5 6">JCM 13004</strain>
    </source>
</reference>
<feature type="compositionally biased region" description="Low complexity" evidence="2">
    <location>
        <begin position="307"/>
        <end position="320"/>
    </location>
</feature>
<feature type="transmembrane region" description="Helical" evidence="3">
    <location>
        <begin position="41"/>
        <end position="58"/>
    </location>
</feature>
<evidence type="ECO:0000256" key="1">
    <source>
        <dbReference type="ARBA" id="ARBA00007362"/>
    </source>
</evidence>
<dbReference type="EMBL" id="BAAALF010000084">
    <property type="protein sequence ID" value="GAA1248631.1"/>
    <property type="molecule type" value="Genomic_DNA"/>
</dbReference>
<keyword evidence="3" id="KW-0472">Membrane</keyword>
<comment type="similarity">
    <text evidence="1">Belongs to the EamA transporter family.</text>
</comment>
<feature type="transmembrane region" description="Helical" evidence="3">
    <location>
        <begin position="79"/>
        <end position="98"/>
    </location>
</feature>
<comment type="caution">
    <text evidence="5">The sequence shown here is derived from an EMBL/GenBank/DDBJ whole genome shotgun (WGS) entry which is preliminary data.</text>
</comment>
<gene>
    <name evidence="5" type="ORF">GCM10009665_44380</name>
</gene>
<accession>A0ABN1WHT8</accession>
<keyword evidence="3" id="KW-1133">Transmembrane helix</keyword>
<feature type="transmembrane region" description="Helical" evidence="3">
    <location>
        <begin position="191"/>
        <end position="210"/>
    </location>
</feature>
<dbReference type="SUPFAM" id="SSF103481">
    <property type="entry name" value="Multidrug resistance efflux transporter EmrE"/>
    <property type="match status" value="2"/>
</dbReference>
<dbReference type="RefSeq" id="WP_344443648.1">
    <property type="nucleotide sequence ID" value="NZ_BAAALF010000084.1"/>
</dbReference>
<evidence type="ECO:0000313" key="5">
    <source>
        <dbReference type="EMBL" id="GAA1248631.1"/>
    </source>
</evidence>
<evidence type="ECO:0000259" key="4">
    <source>
        <dbReference type="Pfam" id="PF00892"/>
    </source>
</evidence>
<feature type="transmembrane region" description="Helical" evidence="3">
    <location>
        <begin position="222"/>
        <end position="243"/>
    </location>
</feature>
<evidence type="ECO:0000256" key="2">
    <source>
        <dbReference type="SAM" id="MobiDB-lite"/>
    </source>
</evidence>
<keyword evidence="6" id="KW-1185">Reference proteome</keyword>